<feature type="domain" description="DCD" evidence="2">
    <location>
        <begin position="96"/>
        <end position="223"/>
    </location>
</feature>
<dbReference type="InterPro" id="IPR013989">
    <property type="entry name" value="Dev_and_cell_death_domain"/>
</dbReference>
<evidence type="ECO:0000313" key="3">
    <source>
        <dbReference type="EMBL" id="KAG9446527.1"/>
    </source>
</evidence>
<evidence type="ECO:0000313" key="4">
    <source>
        <dbReference type="Proteomes" id="UP000825729"/>
    </source>
</evidence>
<gene>
    <name evidence="3" type="ORF">H6P81_012655</name>
</gene>
<comment type="caution">
    <text evidence="3">The sequence shown here is derived from an EMBL/GenBank/DDBJ whole genome shotgun (WGS) entry which is preliminary data.</text>
</comment>
<sequence>MAKKKAAKKNKIESLAVKNDSFIKKMKENNASDMVQELRSVVPADVHGKVDGTEANLKTKENDASNTVQVARSATSVDATEALVGETNKGNVLGENGFAGFIFMCSRKTKPECYQFRVFGLPAGKLGLVEKIRKGTKLFLFDFNLKLLYGIYKASCVGGKDLEPDAFGGAFPAQVKFKIFKECIPLPESVFSHAFRENYDKKGKFKPELSHEQVNRLSVLFHPIPASQLVLSSPVVKDQQPVSSQPPLSAISHGRSKQVLAQRRPDPSANQYPHASVMVSRQYSNVRPHGASYPSLSLPVVNTGHYGQHAASSVHPAPESHHVNLPRLYSQSPYSAPEHLPKADVHQPYVPESRVSWDPNSSRYWHEQSEMISRDPQRTISNEGHMWVYGHEKSEMISREPQRTIPNEGYAWASEKAGETGGHQPNHVNDFHPTQYELPICESQYRYP</sequence>
<dbReference type="EMBL" id="JAINDJ010000005">
    <property type="protein sequence ID" value="KAG9446527.1"/>
    <property type="molecule type" value="Genomic_DNA"/>
</dbReference>
<reference evidence="3 4" key="1">
    <citation type="submission" date="2021-07" db="EMBL/GenBank/DDBJ databases">
        <title>The Aristolochia fimbriata genome: insights into angiosperm evolution, floral development and chemical biosynthesis.</title>
        <authorList>
            <person name="Jiao Y."/>
        </authorList>
    </citation>
    <scope>NUCLEOTIDE SEQUENCE [LARGE SCALE GENOMIC DNA]</scope>
    <source>
        <strain evidence="3">IBCAS-2021</strain>
        <tissue evidence="3">Leaf</tissue>
    </source>
</reference>
<dbReference type="Proteomes" id="UP000825729">
    <property type="component" value="Unassembled WGS sequence"/>
</dbReference>
<keyword evidence="4" id="KW-1185">Reference proteome</keyword>
<dbReference type="PROSITE" id="PS51222">
    <property type="entry name" value="DCD"/>
    <property type="match status" value="1"/>
</dbReference>
<protein>
    <recommendedName>
        <fullName evidence="2">DCD domain-containing protein</fullName>
    </recommendedName>
</protein>
<evidence type="ECO:0000259" key="2">
    <source>
        <dbReference type="PROSITE" id="PS51222"/>
    </source>
</evidence>
<evidence type="ECO:0000256" key="1">
    <source>
        <dbReference type="SAM" id="MobiDB-lite"/>
    </source>
</evidence>
<dbReference type="AlphaFoldDB" id="A0AAV7ECG1"/>
<proteinExistence type="predicted"/>
<organism evidence="3 4">
    <name type="scientific">Aristolochia fimbriata</name>
    <name type="common">White veined hardy Dutchman's pipe vine</name>
    <dbReference type="NCBI Taxonomy" id="158543"/>
    <lineage>
        <taxon>Eukaryota</taxon>
        <taxon>Viridiplantae</taxon>
        <taxon>Streptophyta</taxon>
        <taxon>Embryophyta</taxon>
        <taxon>Tracheophyta</taxon>
        <taxon>Spermatophyta</taxon>
        <taxon>Magnoliopsida</taxon>
        <taxon>Magnoliidae</taxon>
        <taxon>Piperales</taxon>
        <taxon>Aristolochiaceae</taxon>
        <taxon>Aristolochia</taxon>
    </lineage>
</organism>
<name>A0AAV7ECG1_ARIFI</name>
<dbReference type="Pfam" id="PF10539">
    <property type="entry name" value="Dev_Cell_Death"/>
    <property type="match status" value="1"/>
</dbReference>
<feature type="region of interest" description="Disordered" evidence="1">
    <location>
        <begin position="238"/>
        <end position="272"/>
    </location>
</feature>
<dbReference type="PANTHER" id="PTHR46444">
    <property type="entry name" value="DCD (DEVELOPMENT AND CELL DEATH) DOMAIN PROTEIN-RELATED"/>
    <property type="match status" value="1"/>
</dbReference>
<accession>A0AAV7ECG1</accession>
<dbReference type="SMART" id="SM00767">
    <property type="entry name" value="DCD"/>
    <property type="match status" value="1"/>
</dbReference>
<dbReference type="PANTHER" id="PTHR46444:SF19">
    <property type="entry name" value="OS02G0745600 PROTEIN"/>
    <property type="match status" value="1"/>
</dbReference>